<feature type="domain" description="TFIIS-type" evidence="8">
    <location>
        <begin position="380"/>
        <end position="420"/>
    </location>
</feature>
<dbReference type="SUPFAM" id="SSF47676">
    <property type="entry name" value="Conserved domain common to transcription factors TFIIS, elongin A, CRSP70"/>
    <property type="match status" value="1"/>
</dbReference>
<evidence type="ECO:0000313" key="14">
    <source>
        <dbReference type="Proteomes" id="UP000078555"/>
    </source>
</evidence>
<dbReference type="CDD" id="cd13749">
    <property type="entry name" value="Zn-ribbon_TFIIS"/>
    <property type="match status" value="1"/>
</dbReference>
<gene>
    <name evidence="11" type="ORF">POVWA1_056530</name>
    <name evidence="12" type="ORF">POVWA2_055910</name>
</gene>
<dbReference type="AlphaFoldDB" id="A0A1A8ZWW6"/>
<evidence type="ECO:0000256" key="3">
    <source>
        <dbReference type="ARBA" id="ARBA00022833"/>
    </source>
</evidence>
<evidence type="ECO:0000256" key="2">
    <source>
        <dbReference type="ARBA" id="ARBA00022771"/>
    </source>
</evidence>
<comment type="subcellular location">
    <subcellularLocation>
        <location evidence="6">Nucleus</location>
    </subcellularLocation>
</comment>
<evidence type="ECO:0000256" key="7">
    <source>
        <dbReference type="SAM" id="MobiDB-lite"/>
    </source>
</evidence>
<evidence type="ECO:0000259" key="9">
    <source>
        <dbReference type="PROSITE" id="PS51319"/>
    </source>
</evidence>
<dbReference type="PROSITE" id="PS51133">
    <property type="entry name" value="ZF_TFIIS_2"/>
    <property type="match status" value="1"/>
</dbReference>
<dbReference type="InterPro" id="IPR035441">
    <property type="entry name" value="TFIIS/LEDGF_dom_sf"/>
</dbReference>
<dbReference type="Proteomes" id="UP000078550">
    <property type="component" value="Unassembled WGS sequence"/>
</dbReference>
<dbReference type="PROSITE" id="PS51319">
    <property type="entry name" value="TFIIS_N"/>
    <property type="match status" value="1"/>
</dbReference>
<dbReference type="PROSITE" id="PS51321">
    <property type="entry name" value="TFIIS_CENTRAL"/>
    <property type="match status" value="1"/>
</dbReference>
<dbReference type="Pfam" id="PF07500">
    <property type="entry name" value="TFIIS_M"/>
    <property type="match status" value="1"/>
</dbReference>
<dbReference type="PANTHER" id="PTHR11477:SF0">
    <property type="entry name" value="IP08861P-RELATED"/>
    <property type="match status" value="1"/>
</dbReference>
<dbReference type="GO" id="GO:0005634">
    <property type="term" value="C:nucleus"/>
    <property type="evidence" value="ECO:0007669"/>
    <property type="project" value="UniProtKB-SubCell"/>
</dbReference>
<feature type="domain" description="TFIIS N-terminal" evidence="9">
    <location>
        <begin position="35"/>
        <end position="123"/>
    </location>
</feature>
<dbReference type="EMBL" id="FLRD01000148">
    <property type="protein sequence ID" value="SBT47856.1"/>
    <property type="molecule type" value="Genomic_DNA"/>
</dbReference>
<dbReference type="PANTHER" id="PTHR11477">
    <property type="entry name" value="TRANSCRIPTION FACTOR S-II ZINC FINGER DOMAIN-CONTAINING PROTEIN"/>
    <property type="match status" value="1"/>
</dbReference>
<evidence type="ECO:0000259" key="10">
    <source>
        <dbReference type="PROSITE" id="PS51321"/>
    </source>
</evidence>
<feature type="region of interest" description="Disordered" evidence="7">
    <location>
        <begin position="168"/>
        <end position="225"/>
    </location>
</feature>
<dbReference type="InterPro" id="IPR035100">
    <property type="entry name" value="TF_IIS-typ"/>
</dbReference>
<organism evidence="12 13">
    <name type="scientific">Plasmodium ovale wallikeri</name>
    <dbReference type="NCBI Taxonomy" id="864142"/>
    <lineage>
        <taxon>Eukaryota</taxon>
        <taxon>Sar</taxon>
        <taxon>Alveolata</taxon>
        <taxon>Apicomplexa</taxon>
        <taxon>Aconoidasida</taxon>
        <taxon>Haemosporida</taxon>
        <taxon>Plasmodiidae</taxon>
        <taxon>Plasmodium</taxon>
        <taxon>Plasmodium (Plasmodium)</taxon>
    </lineage>
</organism>
<dbReference type="Gene3D" id="1.10.472.30">
    <property type="entry name" value="Transcription elongation factor S-II, central domain"/>
    <property type="match status" value="1"/>
</dbReference>
<feature type="compositionally biased region" description="Basic and acidic residues" evidence="7">
    <location>
        <begin position="171"/>
        <end position="187"/>
    </location>
</feature>
<keyword evidence="3" id="KW-0862">Zinc</keyword>
<evidence type="ECO:0000313" key="12">
    <source>
        <dbReference type="EMBL" id="SBT48371.1"/>
    </source>
</evidence>
<evidence type="ECO:0000313" key="13">
    <source>
        <dbReference type="Proteomes" id="UP000078550"/>
    </source>
</evidence>
<dbReference type="SMART" id="SM00510">
    <property type="entry name" value="TFS2M"/>
    <property type="match status" value="1"/>
</dbReference>
<dbReference type="Gene3D" id="2.20.25.10">
    <property type="match status" value="1"/>
</dbReference>
<dbReference type="SUPFAM" id="SSF46942">
    <property type="entry name" value="Elongation factor TFIIS domain 2"/>
    <property type="match status" value="1"/>
</dbReference>
<evidence type="ECO:0000256" key="6">
    <source>
        <dbReference type="PROSITE-ProRule" id="PRU00649"/>
    </source>
</evidence>
<dbReference type="EMBL" id="FLRE01000191">
    <property type="protein sequence ID" value="SBT48371.1"/>
    <property type="molecule type" value="Genomic_DNA"/>
</dbReference>
<dbReference type="GO" id="GO:0003746">
    <property type="term" value="F:translation elongation factor activity"/>
    <property type="evidence" value="ECO:0007669"/>
    <property type="project" value="UniProtKB-KW"/>
</dbReference>
<keyword evidence="4 6" id="KW-0539">Nucleus</keyword>
<dbReference type="InterPro" id="IPR036575">
    <property type="entry name" value="TFIIS_cen_dom_sf"/>
</dbReference>
<proteinExistence type="predicted"/>
<keyword evidence="2 5" id="KW-0863">Zinc-finger</keyword>
<dbReference type="Pfam" id="PF08711">
    <property type="entry name" value="Med26"/>
    <property type="match status" value="1"/>
</dbReference>
<keyword evidence="12" id="KW-0648">Protein biosynthesis</keyword>
<evidence type="ECO:0000259" key="8">
    <source>
        <dbReference type="PROSITE" id="PS51133"/>
    </source>
</evidence>
<reference evidence="13 14" key="2">
    <citation type="submission" date="2016-05" db="EMBL/GenBank/DDBJ databases">
        <authorList>
            <person name="Naeem Raeece"/>
        </authorList>
    </citation>
    <scope>NUCLEOTIDE SEQUENCE [LARGE SCALE GENOMIC DNA]</scope>
</reference>
<dbReference type="InterPro" id="IPR003618">
    <property type="entry name" value="TFIIS_cen_dom"/>
</dbReference>
<sequence>MKRTKADMHASKEHNFYFHIKRSKMIETENIAKIKSIQERLKEKESKLTIGDEEEEQRSIDIITIKEITEDLNLLKDVEINKDILKQTKIGITVNKFTKVNNSDIQDISKDLIDKWKNIAIKEKNYTSKNAENVKKRKNEKIENVENNNICPDELELKKIKIQNSLNSENSMDHGIEGNYKDKENNKTHISNHNESNSDKSEQENKDRKNRLSSNQSNYQNKENRHINVDIKAVCEWNYNGKFHNDVHRDKAKQFLFKAFLTGSDDNLLYLVDRKKLNDIIYNIENELHKIFIEKKNSQKEYNMQLKSIKFNLCDKKNPIFNEKIYGEYIPARTLATMNSQDMASDEKKNERKKCLQESLLACQSDWDVKNILLKKARKGEFQCFKCKGYETVYHQLQTRSSDEPMTTFVTCLKCNNRWKF</sequence>
<protein>
    <submittedName>
        <fullName evidence="12">Transcription elongation factor, putative</fullName>
    </submittedName>
</protein>
<accession>A0A1A8ZWW6</accession>
<keyword evidence="12" id="KW-0251">Elongation factor</keyword>
<name>A0A1A8ZWW6_PLAOA</name>
<dbReference type="SMART" id="SM00440">
    <property type="entry name" value="ZnF_C2C2"/>
    <property type="match status" value="1"/>
</dbReference>
<dbReference type="GO" id="GO:0003676">
    <property type="term" value="F:nucleic acid binding"/>
    <property type="evidence" value="ECO:0007669"/>
    <property type="project" value="InterPro"/>
</dbReference>
<feature type="compositionally biased region" description="Polar residues" evidence="7">
    <location>
        <begin position="212"/>
        <end position="221"/>
    </location>
</feature>
<dbReference type="Pfam" id="PF01096">
    <property type="entry name" value="Zn_ribbon_TFIIS"/>
    <property type="match status" value="1"/>
</dbReference>
<dbReference type="GO" id="GO:0008270">
    <property type="term" value="F:zinc ion binding"/>
    <property type="evidence" value="ECO:0007669"/>
    <property type="project" value="UniProtKB-KW"/>
</dbReference>
<dbReference type="Gene3D" id="1.20.930.10">
    <property type="entry name" value="Conserved domain common to transcription factors TFIIS, elongin A, CRSP70"/>
    <property type="match status" value="1"/>
</dbReference>
<dbReference type="InterPro" id="IPR001222">
    <property type="entry name" value="Znf_TFIIS"/>
</dbReference>
<evidence type="ECO:0000313" key="11">
    <source>
        <dbReference type="EMBL" id="SBT47856.1"/>
    </source>
</evidence>
<evidence type="ECO:0000256" key="5">
    <source>
        <dbReference type="PROSITE-ProRule" id="PRU00472"/>
    </source>
</evidence>
<dbReference type="InterPro" id="IPR017923">
    <property type="entry name" value="TFIIS_N"/>
</dbReference>
<dbReference type="PROSITE" id="PS00466">
    <property type="entry name" value="ZF_TFIIS_1"/>
    <property type="match status" value="1"/>
</dbReference>
<evidence type="ECO:0000256" key="4">
    <source>
        <dbReference type="ARBA" id="ARBA00023242"/>
    </source>
</evidence>
<reference evidence="12" key="1">
    <citation type="submission" date="2016-05" db="EMBL/GenBank/DDBJ databases">
        <authorList>
            <person name="Lavstsen T."/>
            <person name="Jespersen J.S."/>
        </authorList>
    </citation>
    <scope>NUCLEOTIDE SEQUENCE [LARGE SCALE GENOMIC DNA]</scope>
</reference>
<keyword evidence="1" id="KW-0479">Metal-binding</keyword>
<dbReference type="SUPFAM" id="SSF57783">
    <property type="entry name" value="Zinc beta-ribbon"/>
    <property type="match status" value="1"/>
</dbReference>
<keyword evidence="14" id="KW-1185">Reference proteome</keyword>
<dbReference type="GO" id="GO:0006351">
    <property type="term" value="P:DNA-templated transcription"/>
    <property type="evidence" value="ECO:0007669"/>
    <property type="project" value="InterPro"/>
</dbReference>
<feature type="compositionally biased region" description="Basic and acidic residues" evidence="7">
    <location>
        <begin position="196"/>
        <end position="207"/>
    </location>
</feature>
<dbReference type="Proteomes" id="UP000078555">
    <property type="component" value="Unassembled WGS sequence"/>
</dbReference>
<dbReference type="PIRSF" id="PIRSF006704">
    <property type="entry name" value="TF_IIS"/>
    <property type="match status" value="1"/>
</dbReference>
<feature type="domain" description="TFIIS central" evidence="10">
    <location>
        <begin position="248"/>
        <end position="371"/>
    </location>
</feature>
<evidence type="ECO:0000256" key="1">
    <source>
        <dbReference type="ARBA" id="ARBA00022723"/>
    </source>
</evidence>